<name>A0A0R1FAU8_9LACO</name>
<feature type="domain" description="YdhG-like" evidence="1">
    <location>
        <begin position="17"/>
        <end position="111"/>
    </location>
</feature>
<dbReference type="RefSeq" id="WP_010011019.1">
    <property type="nucleotide sequence ID" value="NZ_AZCN01000007.1"/>
</dbReference>
<evidence type="ECO:0000313" key="2">
    <source>
        <dbReference type="EMBL" id="KRK18828.1"/>
    </source>
</evidence>
<dbReference type="PATRIC" id="fig|913848.6.peg.2206"/>
<accession>A0A0R1FAU8</accession>
<dbReference type="EMBL" id="AZCN01000007">
    <property type="protein sequence ID" value="KRK18828.1"/>
    <property type="molecule type" value="Genomic_DNA"/>
</dbReference>
<reference evidence="2 3" key="1">
    <citation type="journal article" date="2015" name="Genome Announc.">
        <title>Expanding the biotechnology potential of lactobacilli through comparative genomics of 213 strains and associated genera.</title>
        <authorList>
            <person name="Sun Z."/>
            <person name="Harris H.M."/>
            <person name="McCann A."/>
            <person name="Guo C."/>
            <person name="Argimon S."/>
            <person name="Zhang W."/>
            <person name="Yang X."/>
            <person name="Jeffery I.B."/>
            <person name="Cooney J.C."/>
            <person name="Kagawa T.F."/>
            <person name="Liu W."/>
            <person name="Song Y."/>
            <person name="Salvetti E."/>
            <person name="Wrobel A."/>
            <person name="Rasinkangas P."/>
            <person name="Parkhill J."/>
            <person name="Rea M.C."/>
            <person name="O'Sullivan O."/>
            <person name="Ritari J."/>
            <person name="Douillard F.P."/>
            <person name="Paul Ross R."/>
            <person name="Yang R."/>
            <person name="Briner A.E."/>
            <person name="Felis G.E."/>
            <person name="de Vos W.M."/>
            <person name="Barrangou R."/>
            <person name="Klaenhammer T.R."/>
            <person name="Caufield P.W."/>
            <person name="Cui Y."/>
            <person name="Zhang H."/>
            <person name="O'Toole P.W."/>
        </authorList>
    </citation>
    <scope>NUCLEOTIDE SEQUENCE [LARGE SCALE GENOMIC DNA]</scope>
    <source>
        <strain evidence="2 3">DSM 20001</strain>
    </source>
</reference>
<dbReference type="Pfam" id="PF08818">
    <property type="entry name" value="DUF1801"/>
    <property type="match status" value="1"/>
</dbReference>
<dbReference type="AlphaFoldDB" id="A0A0R1FAU8"/>
<sequence length="124" mass="14204">MTTEIFTDHLAKTAPEQRERTQEVLTWVSTTFPQLAPRIAWNQPMFTDHDTFIIGFSNSKKHLAVAPEAAGINQFSAAIKAAGYQHTKQLIQLPWTSPVNYTLLEQIIRFNLQDKANTTSFWRK</sequence>
<dbReference type="eggNOG" id="COG5646">
    <property type="taxonomic scope" value="Bacteria"/>
</dbReference>
<organism evidence="2 3">
    <name type="scientific">Loigolactobacillus coryniformis subsp. coryniformis KCTC 3167 = DSM 20001</name>
    <dbReference type="NCBI Taxonomy" id="913848"/>
    <lineage>
        <taxon>Bacteria</taxon>
        <taxon>Bacillati</taxon>
        <taxon>Bacillota</taxon>
        <taxon>Bacilli</taxon>
        <taxon>Lactobacillales</taxon>
        <taxon>Lactobacillaceae</taxon>
        <taxon>Loigolactobacillus</taxon>
    </lineage>
</organism>
<dbReference type="Gene3D" id="3.90.1150.200">
    <property type="match status" value="1"/>
</dbReference>
<dbReference type="InterPro" id="IPR014922">
    <property type="entry name" value="YdhG-like"/>
</dbReference>
<dbReference type="SUPFAM" id="SSF159888">
    <property type="entry name" value="YdhG-like"/>
    <property type="match status" value="1"/>
</dbReference>
<comment type="caution">
    <text evidence="2">The sequence shown here is derived from an EMBL/GenBank/DDBJ whole genome shotgun (WGS) entry which is preliminary data.</text>
</comment>
<proteinExistence type="predicted"/>
<evidence type="ECO:0000313" key="3">
    <source>
        <dbReference type="Proteomes" id="UP000051181"/>
    </source>
</evidence>
<evidence type="ECO:0000259" key="1">
    <source>
        <dbReference type="Pfam" id="PF08818"/>
    </source>
</evidence>
<dbReference type="Proteomes" id="UP000051181">
    <property type="component" value="Unassembled WGS sequence"/>
</dbReference>
<protein>
    <recommendedName>
        <fullName evidence="1">YdhG-like domain-containing protein</fullName>
    </recommendedName>
</protein>
<dbReference type="GeneID" id="65917347"/>
<gene>
    <name evidence="2" type="ORF">FD22_GL002158</name>
</gene>